<dbReference type="PROSITE" id="PS01075">
    <property type="entry name" value="ACETATE_KINASE_1"/>
    <property type="match status" value="1"/>
</dbReference>
<keyword evidence="6 9" id="KW-0418">Kinase</keyword>
<evidence type="ECO:0000256" key="2">
    <source>
        <dbReference type="ARBA" id="ARBA00008748"/>
    </source>
</evidence>
<dbReference type="PIRSF" id="PIRSF036458">
    <property type="entry name" value="Butyrate_kin"/>
    <property type="match status" value="1"/>
</dbReference>
<dbReference type="EC" id="2.7.2.7" evidence="9"/>
<evidence type="ECO:0000256" key="7">
    <source>
        <dbReference type="ARBA" id="ARBA00022840"/>
    </source>
</evidence>
<dbReference type="STRING" id="655355.SAMN05216283_10822"/>
<dbReference type="InterPro" id="IPR043129">
    <property type="entry name" value="ATPase_NBD"/>
</dbReference>
<sequence>MNEYRILAINPGSTSTKFAVYYNEECKLTKTLRHSITELSRYKSILHQFDYRKGMIIDALVEEGFDVDSIKYIIGRGGLTYPLESGVYLVNNKMLAHASEGVYGQHASNLGPLIADFIANQIPGAKAFIADPVVTDEIDEIARLTGHPKFKKRSIFHALNQKATARLHAKKVGKDYEALNLVVAHLGGGISVGAHKKGRVVDVNNGLDGDGPFSPERSGGLPTGQIIDWCFEGKMSKEEIRRMVVGEGGYVAYLKTNSAKEVKERAQAGDAEAGLVQDAMAYQIAKSIGEMAVVMDGAVDGIVLTGGVAYNEYLTSYIEKKVSFIAPVFVYPGEDELEALAQNALRVARSETQAKEYSPKMIEQEV</sequence>
<dbReference type="EMBL" id="FONW01000008">
    <property type="protein sequence ID" value="SFF50799.1"/>
    <property type="molecule type" value="Genomic_DNA"/>
</dbReference>
<dbReference type="PANTHER" id="PTHR21060">
    <property type="entry name" value="ACETATE KINASE"/>
    <property type="match status" value="1"/>
</dbReference>
<keyword evidence="4 9" id="KW-0808">Transferase</keyword>
<dbReference type="GO" id="GO:0006083">
    <property type="term" value="P:acetate metabolic process"/>
    <property type="evidence" value="ECO:0007669"/>
    <property type="project" value="TreeGrafter"/>
</dbReference>
<evidence type="ECO:0000256" key="4">
    <source>
        <dbReference type="ARBA" id="ARBA00022679"/>
    </source>
</evidence>
<dbReference type="PANTHER" id="PTHR21060:SF3">
    <property type="entry name" value="BUTYRATE KINASE 2-RELATED"/>
    <property type="match status" value="1"/>
</dbReference>
<keyword evidence="7 9" id="KW-0067">ATP-binding</keyword>
<comment type="subcellular location">
    <subcellularLocation>
        <location evidence="1 9">Cytoplasm</location>
    </subcellularLocation>
</comment>
<dbReference type="NCBIfam" id="TIGR02707">
    <property type="entry name" value="butyr_kinase"/>
    <property type="match status" value="1"/>
</dbReference>
<evidence type="ECO:0000256" key="10">
    <source>
        <dbReference type="RuleBase" id="RU003835"/>
    </source>
</evidence>
<proteinExistence type="inferred from homology"/>
<gene>
    <name evidence="9" type="primary">buk</name>
    <name evidence="11" type="ORF">SAMN05216283_10822</name>
</gene>
<evidence type="ECO:0000256" key="3">
    <source>
        <dbReference type="ARBA" id="ARBA00022490"/>
    </source>
</evidence>
<dbReference type="CDD" id="cd24011">
    <property type="entry name" value="ASKHA_NBD_BK"/>
    <property type="match status" value="1"/>
</dbReference>
<reference evidence="11 12" key="1">
    <citation type="submission" date="2016-10" db="EMBL/GenBank/DDBJ databases">
        <authorList>
            <person name="de Groot N.N."/>
        </authorList>
    </citation>
    <scope>NUCLEOTIDE SEQUENCE [LARGE SCALE GENOMIC DNA]</scope>
    <source>
        <strain evidence="11 12">CGMCC 1.9156</strain>
    </source>
</reference>
<evidence type="ECO:0000256" key="8">
    <source>
        <dbReference type="ARBA" id="ARBA00048596"/>
    </source>
</evidence>
<comment type="similarity">
    <text evidence="2 9 10">Belongs to the acetokinase family.</text>
</comment>
<accession>A0A1I2J8Y8</accession>
<keyword evidence="12" id="KW-1185">Reference proteome</keyword>
<dbReference type="HAMAP" id="MF_00542">
    <property type="entry name" value="Butyrate_kinase"/>
    <property type="match status" value="1"/>
</dbReference>
<comment type="catalytic activity">
    <reaction evidence="8 9">
        <text>butanoate + ATP = butanoyl phosphate + ADP</text>
        <dbReference type="Rhea" id="RHEA:13585"/>
        <dbReference type="ChEBI" id="CHEBI:17968"/>
        <dbReference type="ChEBI" id="CHEBI:30616"/>
        <dbReference type="ChEBI" id="CHEBI:58079"/>
        <dbReference type="ChEBI" id="CHEBI:456216"/>
        <dbReference type="EC" id="2.7.2.7"/>
    </reaction>
</comment>
<dbReference type="Gene3D" id="3.30.420.40">
    <property type="match status" value="2"/>
</dbReference>
<dbReference type="SUPFAM" id="SSF53067">
    <property type="entry name" value="Actin-like ATPase domain"/>
    <property type="match status" value="2"/>
</dbReference>
<dbReference type="InterPro" id="IPR023865">
    <property type="entry name" value="Aliphatic_acid_kinase_CS"/>
</dbReference>
<dbReference type="AlphaFoldDB" id="A0A1I2J8Y8"/>
<protein>
    <recommendedName>
        <fullName evidence="9">Probable butyrate kinase</fullName>
        <shortName evidence="9">BK</shortName>
        <ecNumber evidence="9">2.7.2.7</ecNumber>
    </recommendedName>
    <alternativeName>
        <fullName evidence="9">Branched-chain carboxylic acid kinase</fullName>
    </alternativeName>
</protein>
<dbReference type="GO" id="GO:0047761">
    <property type="term" value="F:butyrate kinase activity"/>
    <property type="evidence" value="ECO:0007669"/>
    <property type="project" value="UniProtKB-UniRule"/>
</dbReference>
<evidence type="ECO:0000256" key="5">
    <source>
        <dbReference type="ARBA" id="ARBA00022741"/>
    </source>
</evidence>
<dbReference type="InterPro" id="IPR011245">
    <property type="entry name" value="Butyrate_kin"/>
</dbReference>
<evidence type="ECO:0000256" key="9">
    <source>
        <dbReference type="HAMAP-Rule" id="MF_00542"/>
    </source>
</evidence>
<evidence type="ECO:0000256" key="6">
    <source>
        <dbReference type="ARBA" id="ARBA00022777"/>
    </source>
</evidence>
<evidence type="ECO:0000313" key="11">
    <source>
        <dbReference type="EMBL" id="SFF50799.1"/>
    </source>
</evidence>
<dbReference type="GO" id="GO:0005737">
    <property type="term" value="C:cytoplasm"/>
    <property type="evidence" value="ECO:0007669"/>
    <property type="project" value="UniProtKB-SubCell"/>
</dbReference>
<name>A0A1I2J8Y8_9BACT</name>
<evidence type="ECO:0000313" key="12">
    <source>
        <dbReference type="Proteomes" id="UP000198964"/>
    </source>
</evidence>
<dbReference type="GO" id="GO:0005524">
    <property type="term" value="F:ATP binding"/>
    <property type="evidence" value="ECO:0007669"/>
    <property type="project" value="UniProtKB-KW"/>
</dbReference>
<dbReference type="GO" id="GO:0008776">
    <property type="term" value="F:acetate kinase activity"/>
    <property type="evidence" value="ECO:0007669"/>
    <property type="project" value="TreeGrafter"/>
</dbReference>
<dbReference type="PROSITE" id="PS01076">
    <property type="entry name" value="ACETATE_KINASE_2"/>
    <property type="match status" value="1"/>
</dbReference>
<dbReference type="RefSeq" id="WP_093920541.1">
    <property type="nucleotide sequence ID" value="NZ_FONW01000008.1"/>
</dbReference>
<dbReference type="PRINTS" id="PR00471">
    <property type="entry name" value="ACETATEKNASE"/>
</dbReference>
<keyword evidence="5 9" id="KW-0547">Nucleotide-binding</keyword>
<keyword evidence="3 9" id="KW-0963">Cytoplasm</keyword>
<dbReference type="InterPro" id="IPR000890">
    <property type="entry name" value="Aliphatic_acid_kin_short-chain"/>
</dbReference>
<dbReference type="Pfam" id="PF00871">
    <property type="entry name" value="Acetate_kinase"/>
    <property type="match status" value="1"/>
</dbReference>
<dbReference type="NCBIfam" id="NF002834">
    <property type="entry name" value="PRK03011.1-5"/>
    <property type="match status" value="1"/>
</dbReference>
<evidence type="ECO:0000256" key="1">
    <source>
        <dbReference type="ARBA" id="ARBA00004496"/>
    </source>
</evidence>
<dbReference type="Proteomes" id="UP000198964">
    <property type="component" value="Unassembled WGS sequence"/>
</dbReference>
<organism evidence="11 12">
    <name type="scientific">Sunxiuqinia elliptica</name>
    <dbReference type="NCBI Taxonomy" id="655355"/>
    <lineage>
        <taxon>Bacteria</taxon>
        <taxon>Pseudomonadati</taxon>
        <taxon>Bacteroidota</taxon>
        <taxon>Bacteroidia</taxon>
        <taxon>Marinilabiliales</taxon>
        <taxon>Prolixibacteraceae</taxon>
        <taxon>Sunxiuqinia</taxon>
    </lineage>
</organism>